<evidence type="ECO:0000256" key="1">
    <source>
        <dbReference type="SAM" id="MobiDB-lite"/>
    </source>
</evidence>
<organism evidence="2 3">
    <name type="scientific">Paractinoplanes lichenicola</name>
    <dbReference type="NCBI Taxonomy" id="2802976"/>
    <lineage>
        <taxon>Bacteria</taxon>
        <taxon>Bacillati</taxon>
        <taxon>Actinomycetota</taxon>
        <taxon>Actinomycetes</taxon>
        <taxon>Micromonosporales</taxon>
        <taxon>Micromonosporaceae</taxon>
        <taxon>Paractinoplanes</taxon>
    </lineage>
</organism>
<evidence type="ECO:0000313" key="2">
    <source>
        <dbReference type="EMBL" id="MBL7252686.1"/>
    </source>
</evidence>
<feature type="region of interest" description="Disordered" evidence="1">
    <location>
        <begin position="906"/>
        <end position="988"/>
    </location>
</feature>
<comment type="caution">
    <text evidence="2">The sequence shown here is derived from an EMBL/GenBank/DDBJ whole genome shotgun (WGS) entry which is preliminary data.</text>
</comment>
<evidence type="ECO:0000313" key="3">
    <source>
        <dbReference type="Proteomes" id="UP000598996"/>
    </source>
</evidence>
<dbReference type="Proteomes" id="UP000598996">
    <property type="component" value="Unassembled WGS sequence"/>
</dbReference>
<reference evidence="2 3" key="1">
    <citation type="submission" date="2021-01" db="EMBL/GenBank/DDBJ databases">
        <title>Actinoplanes sp. nov. LDG1-01 isolated from lichen.</title>
        <authorList>
            <person name="Saeng-In P."/>
            <person name="Phongsopitanun W."/>
            <person name="Kanchanasin P."/>
            <person name="Yuki M."/>
            <person name="Kudo T."/>
            <person name="Ohkuma M."/>
            <person name="Tanasupawat S."/>
        </authorList>
    </citation>
    <scope>NUCLEOTIDE SEQUENCE [LARGE SCALE GENOMIC DNA]</scope>
    <source>
        <strain evidence="2 3">LDG1-01</strain>
    </source>
</reference>
<protein>
    <submittedName>
        <fullName evidence="2">Uncharacterized protein</fullName>
    </submittedName>
</protein>
<feature type="non-terminal residue" evidence="2">
    <location>
        <position position="988"/>
    </location>
</feature>
<name>A0ABS1VDC6_9ACTN</name>
<keyword evidence="3" id="KW-1185">Reference proteome</keyword>
<proteinExistence type="predicted"/>
<sequence>MSDDWLDGLDDLGIDTPPEVIDSAIARMTPLPRDAEEEMLYIWAMLHVLRAAQAVMMPGRWSAPGDLDEAVRAGEKTLSLLRQWEGGAPELESAVLQIVAEALTMRDRGDDLDRAIDVMREAARRFPPGSAEWTQAMNELGHRYLARYCKEHRDDDFAATERAVLTVLATDQSDRPSLWHRHGSLYEQRFRHRGDPGDHRRALEILRAGWAEGSRYPLLAVSFADAVVNSGAEPTTDDLDAAAGILAGADLGQLPAPMLEQYHYLTMVVQFRRHETEATVRAADRLVAQPGLEPAMRAEARWVRASARLEHASRTNERMAPIDEIIADIEAALPLLNPGSRRIAYAQLTRMLAERARRTGNRSDADKAEAFARRALEHLPRGSAERAEVTYHLAFQLMSREQADTAIDLLDEVVTDPAATPKVRAAAAAQLATSIVWRLHYRGGDPAQLDRAITLAHDALEETGLDDMNRVALAASVATALMMRFEMRGDLADLRWSLDLLRDARHEAADDPNRYELLLSLAQARLMWAEITDAALPADTPAILGDALAMTRPGEPARVQILRSLAAAHALLALRGGARQHWLKAAGYARDVVVAWRAGEPIAAMMRMSAGSTLVLAGRAVDRFDMVREGVDLIAVAMREPAGEMLRGRHLAQYGMGLAALYEHAPQPGDLGRAVAALREALNIAAAQPGQRGAAEIGIALAALQAADGDPAAAAETGRLALRARAWQVLLQSGTHDAMTTARRSSADALQVARAALNAGDRAGAWQALETGRGLVLHAATVAGTVPDLLRAADAGDLADEWSADPAPAAGGDWRTGTPVMPSDARRRALQVLAREATLFEPPTVEQVGAALRSVGADALVYLFPGTPGFALLVSPDGRIDTLDLPALTGDWAAPAAVQAAVASRGVAVPASDPRDGVDPSPAGTMRDSGAAPSSAGTVRDLGSASSSAGTVRDLGSASSSAGTVRDLGSASSSAGTVRDLGSASSSA</sequence>
<dbReference type="EMBL" id="JAENHO010000001">
    <property type="protein sequence ID" value="MBL7252686.1"/>
    <property type="molecule type" value="Genomic_DNA"/>
</dbReference>
<accession>A0ABS1VDC6</accession>
<gene>
    <name evidence="2" type="ORF">JKJ07_00005</name>
</gene>